<dbReference type="PANTHER" id="PTHR47396:SF1">
    <property type="entry name" value="ATP-DEPENDENT HELICASE IRC3-RELATED"/>
    <property type="match status" value="1"/>
</dbReference>
<accession>A0A2T2WXP1</accession>
<reference evidence="4 5" key="1">
    <citation type="journal article" date="2014" name="BMC Genomics">
        <title>Comparison of environmental and isolate Sulfobacillus genomes reveals diverse carbon, sulfur, nitrogen, and hydrogen metabolisms.</title>
        <authorList>
            <person name="Justice N.B."/>
            <person name="Norman A."/>
            <person name="Brown C.T."/>
            <person name="Singh A."/>
            <person name="Thomas B.C."/>
            <person name="Banfield J.F."/>
        </authorList>
    </citation>
    <scope>NUCLEOTIDE SEQUENCE [LARGE SCALE GENOMIC DNA]</scope>
    <source>
        <strain evidence="4">AMDSBA1</strain>
    </source>
</reference>
<dbReference type="InterPro" id="IPR027417">
    <property type="entry name" value="P-loop_NTPase"/>
</dbReference>
<dbReference type="InterPro" id="IPR014001">
    <property type="entry name" value="Helicase_ATP-bd"/>
</dbReference>
<organism evidence="4 5">
    <name type="scientific">Sulfobacillus benefaciens</name>
    <dbReference type="NCBI Taxonomy" id="453960"/>
    <lineage>
        <taxon>Bacteria</taxon>
        <taxon>Bacillati</taxon>
        <taxon>Bacillota</taxon>
        <taxon>Clostridia</taxon>
        <taxon>Eubacteriales</taxon>
        <taxon>Clostridiales Family XVII. Incertae Sedis</taxon>
        <taxon>Sulfobacillus</taxon>
    </lineage>
</organism>
<evidence type="ECO:0000313" key="4">
    <source>
        <dbReference type="EMBL" id="PSR26986.1"/>
    </source>
</evidence>
<keyword evidence="4" id="KW-0540">Nuclease</keyword>
<evidence type="ECO:0000256" key="1">
    <source>
        <dbReference type="SAM" id="Coils"/>
    </source>
</evidence>
<dbReference type="InterPro" id="IPR050742">
    <property type="entry name" value="Helicase_Restrict-Modif_Enz"/>
</dbReference>
<dbReference type="GO" id="GO:0005524">
    <property type="term" value="F:ATP binding"/>
    <property type="evidence" value="ECO:0007669"/>
    <property type="project" value="InterPro"/>
</dbReference>
<dbReference type="PROSITE" id="PS51192">
    <property type="entry name" value="HELICASE_ATP_BIND_1"/>
    <property type="match status" value="1"/>
</dbReference>
<feature type="coiled-coil region" evidence="1">
    <location>
        <begin position="9"/>
        <end position="36"/>
    </location>
</feature>
<dbReference type="GO" id="GO:0004519">
    <property type="term" value="F:endonuclease activity"/>
    <property type="evidence" value="ECO:0007669"/>
    <property type="project" value="UniProtKB-KW"/>
</dbReference>
<dbReference type="Pfam" id="PF04851">
    <property type="entry name" value="ResIII"/>
    <property type="match status" value="1"/>
</dbReference>
<dbReference type="PROSITE" id="PS51194">
    <property type="entry name" value="HELICASE_CTER"/>
    <property type="match status" value="1"/>
</dbReference>
<dbReference type="InterPro" id="IPR006935">
    <property type="entry name" value="Helicase/UvrB_N"/>
</dbReference>
<feature type="domain" description="Helicase ATP-binding" evidence="2">
    <location>
        <begin position="423"/>
        <end position="573"/>
    </location>
</feature>
<dbReference type="Pfam" id="PF00271">
    <property type="entry name" value="Helicase_C"/>
    <property type="match status" value="1"/>
</dbReference>
<dbReference type="GO" id="GO:0003677">
    <property type="term" value="F:DNA binding"/>
    <property type="evidence" value="ECO:0007669"/>
    <property type="project" value="InterPro"/>
</dbReference>
<proteinExistence type="predicted"/>
<dbReference type="InterPro" id="IPR001650">
    <property type="entry name" value="Helicase_C-like"/>
</dbReference>
<dbReference type="SMART" id="SM00487">
    <property type="entry name" value="DEXDc"/>
    <property type="match status" value="1"/>
</dbReference>
<evidence type="ECO:0000259" key="3">
    <source>
        <dbReference type="PROSITE" id="PS51194"/>
    </source>
</evidence>
<feature type="domain" description="Helicase C-terminal" evidence="3">
    <location>
        <begin position="629"/>
        <end position="777"/>
    </location>
</feature>
<protein>
    <submittedName>
        <fullName evidence="4">Restriction endonuclease subunit R</fullName>
    </submittedName>
</protein>
<evidence type="ECO:0000313" key="5">
    <source>
        <dbReference type="Proteomes" id="UP000242699"/>
    </source>
</evidence>
<gene>
    <name evidence="4" type="ORF">C7B43_12515</name>
</gene>
<dbReference type="AlphaFoldDB" id="A0A2T2WXP1"/>
<keyword evidence="1" id="KW-0175">Coiled coil</keyword>
<dbReference type="CDD" id="cd17926">
    <property type="entry name" value="DEXHc_RE"/>
    <property type="match status" value="1"/>
</dbReference>
<keyword evidence="4" id="KW-0378">Hydrolase</keyword>
<dbReference type="Gene3D" id="3.40.50.300">
    <property type="entry name" value="P-loop containing nucleotide triphosphate hydrolases"/>
    <property type="match status" value="2"/>
</dbReference>
<dbReference type="Proteomes" id="UP000242699">
    <property type="component" value="Unassembled WGS sequence"/>
</dbReference>
<name>A0A2T2WXP1_9FIRM</name>
<comment type="caution">
    <text evidence="4">The sequence shown here is derived from an EMBL/GenBank/DDBJ whole genome shotgun (WGS) entry which is preliminary data.</text>
</comment>
<keyword evidence="4" id="KW-0255">Endonuclease</keyword>
<dbReference type="PANTHER" id="PTHR47396">
    <property type="entry name" value="TYPE I RESTRICTION ENZYME ECOKI R PROTEIN"/>
    <property type="match status" value="1"/>
</dbReference>
<dbReference type="SUPFAM" id="SSF52540">
    <property type="entry name" value="P-loop containing nucleoside triphosphate hydrolases"/>
    <property type="match status" value="2"/>
</dbReference>
<dbReference type="SMART" id="SM00490">
    <property type="entry name" value="HELICc"/>
    <property type="match status" value="1"/>
</dbReference>
<dbReference type="Pfam" id="PF22548">
    <property type="entry name" value="AEP-TOTE"/>
    <property type="match status" value="1"/>
</dbReference>
<dbReference type="GO" id="GO:0016787">
    <property type="term" value="F:hydrolase activity"/>
    <property type="evidence" value="ECO:0007669"/>
    <property type="project" value="InterPro"/>
</dbReference>
<dbReference type="InterPro" id="IPR054347">
    <property type="entry name" value="TOTE_primase"/>
</dbReference>
<evidence type="ECO:0000259" key="2">
    <source>
        <dbReference type="PROSITE" id="PS51192"/>
    </source>
</evidence>
<dbReference type="EMBL" id="PXYT01000030">
    <property type="protein sequence ID" value="PSR26986.1"/>
    <property type="molecule type" value="Genomic_DNA"/>
</dbReference>
<sequence>MSGYDHLSHEELVAAYEKLLEENRLLKEKLSKIQQGGSDRDPEIHLSTRDKIRIFRSLFRGRDDVYAIRYTDTRTGKSGYAPHLRIPGKKRPYSPDDFFPLTDHVIYQHLRGQVVVGIYPLLPDERTWFLVIDFDKSDWFRDAQAYLAVCRRWQIAAALERSRSGNGAHVWIFFESPVSAHQARRLGTRILTEATREMGFARLESYDRFFPNQDTMPVGGFGNLIALPLQGQALRQNNSVFIQDDGEPFSSQWAFLQRLTRLSNQRLDELVADTPSEWDAMGLFEPSQFGSPLIQNLFPPEPPNREEMIPLRLTVFVGSRLLIPTETLPIRIIRNLVRMASFPNPEFYERQRLHFSTWKIPRILSLADDMGSFLALPRALSENVLTWLESQGITISVDDQRSHGRPIGVKFTRQLTAEQHRAVRALAPHETGIVEAATGFGKTLVAAYLIAHRGVNTLVVVPTLTLVKQWIDHLSWSLEFDQPDAIGQLGGGKKHQTGTVDIATVQTVVRMKDSTALSQYGAVIVDECHHIASPRYERIFHASSSLYRLGLSATPVRKDGHEPIIFMHLGPIRFTYSTRDQVLASPYQHVVRPCMTDFRLEGDASEWSIQDIYQALASSVARNDRIASDVREALSQGRVPLVLTQRTDQRDRIAELLHEGGYEVVILKSQLGSRQRNEIASRLSGPIPPAGRVVIATGRLVGEGFDLPRLDTLFLAAPVSWRSVIQQYVGRLHRLHADKDSVVVYDYVDIHVPQLQRMYKRRKASYRAFGYHIEEAQKRDTGNISDA</sequence>
<dbReference type="GO" id="GO:0005829">
    <property type="term" value="C:cytosol"/>
    <property type="evidence" value="ECO:0007669"/>
    <property type="project" value="TreeGrafter"/>
</dbReference>